<keyword evidence="10" id="KW-1185">Reference proteome</keyword>
<dbReference type="Proteomes" id="UP000001645">
    <property type="component" value="Chromosome 3"/>
</dbReference>
<dbReference type="Pfam" id="PF18581">
    <property type="entry name" value="SYCP2_ARLD"/>
    <property type="match status" value="1"/>
</dbReference>
<comment type="subcellular location">
    <subcellularLocation>
        <location evidence="2">Chromosome</location>
    </subcellularLocation>
    <subcellularLocation>
        <location evidence="1">Nucleus</location>
    </subcellularLocation>
</comment>
<dbReference type="Ensembl" id="ENSMGAT00000003931.3">
    <property type="protein sequence ID" value="ENSMGAP00000003232.3"/>
    <property type="gene ID" value="ENSMGAG00000003501.3"/>
</dbReference>
<sequence>MAAHAEDYLESLLIDAFKGKGYQKISDLLQERETDTLQKYSNSLLSQLDKALRRELDKNDFHNVSLLLKCIQLYFKSDLQQGTSLFIEQGLVEKMVAWFERARTFVILIDPTENSFLMVLLEDFFDSALVICKCSNEGKKQLVNLFLPELGRLVTEASICCALRQEALRTLNSILDSVPREGRKKLPLSEEVCFLTKDLAKTMLEAGDYDLQVALSEALCRLTIKKWRDDLVNHWFEDKYLAEAFKEIKDKEFETDCRKFLNQLNERLGDKRRVYSFPCLSAFADVSQVKKPSDEKLDKFWIDFNTGSHSVTFYIDSTEGVLWDSVRLQKEAVSCYSLKEDGGEKIVKIYMKIPATLNKTEATKIKLHFSAEYEIFSILRKVLGDEKMMANMGEEESIHNEKQTRQSEEVTSQSSDLQKKKDPENFENMESIAENLISQHNEQLVGTVAKTSNSDVAMSAVNQQSGLDEADQGSANKSKTQSPRMDMKSSEKPSEEKLTEASMPKVGTLEKRTRTKGLVKQKTGGRKDCYDFEVSDSASHEKVAEAKEKVFMKKNYSQNQSYRKHLFSESNNEKTSNSESEKSWILNSQKELLPKSLSYTRKRRRVRRKLKVLPVSSPSSSNENQMEEGAARQKDEKKASRKKHTSTSKGVDLPTEDLAGDVPSEEPKGTWQPLDVSMEEHSGVEEEVTQKFRNVSGEETREEESFKRKDSDALSGTVVKKPRFFSSETKHLSSESPFKPKKLLNSVEKKEEIKRDQETVDVSTAFLSKIQHEDIGDAGVIAVFESFTNQLKQLFWSRYKEMEMSAQNTLKTSEKNVSALLKEIHECRLNKLEAFKKIVVEELASLEKDTQILRNMEKDAVDFWNAQLHKLNSFCNQQKQRIQSVDSALGETAESFASTIVNTSHNVSMKSAVENGVFVVPSD</sequence>
<feature type="region of interest" description="Disordered" evidence="6">
    <location>
        <begin position="609"/>
        <end position="672"/>
    </location>
</feature>
<dbReference type="Bgee" id="ENSMGAG00000003501">
    <property type="expression patterns" value="Expressed in ovary"/>
</dbReference>
<organism evidence="9 10">
    <name type="scientific">Meleagris gallopavo</name>
    <name type="common">Wild turkey</name>
    <dbReference type="NCBI Taxonomy" id="9103"/>
    <lineage>
        <taxon>Eukaryota</taxon>
        <taxon>Metazoa</taxon>
        <taxon>Chordata</taxon>
        <taxon>Craniata</taxon>
        <taxon>Vertebrata</taxon>
        <taxon>Euteleostomi</taxon>
        <taxon>Archelosauria</taxon>
        <taxon>Archosauria</taxon>
        <taxon>Dinosauria</taxon>
        <taxon>Saurischia</taxon>
        <taxon>Theropoda</taxon>
        <taxon>Coelurosauria</taxon>
        <taxon>Aves</taxon>
        <taxon>Neognathae</taxon>
        <taxon>Galloanserae</taxon>
        <taxon>Galliformes</taxon>
        <taxon>Phasianidae</taxon>
        <taxon>Meleagridinae</taxon>
        <taxon>Meleagris</taxon>
    </lineage>
</organism>
<evidence type="ECO:0000256" key="3">
    <source>
        <dbReference type="ARBA" id="ARBA00007960"/>
    </source>
</evidence>
<feature type="compositionally biased region" description="Low complexity" evidence="6">
    <location>
        <begin position="568"/>
        <end position="578"/>
    </location>
</feature>
<evidence type="ECO:0000256" key="4">
    <source>
        <dbReference type="ARBA" id="ARBA00022454"/>
    </source>
</evidence>
<accession>G1MWS4</accession>
<dbReference type="InParanoid" id="G1MWS4"/>
<gene>
    <name evidence="9" type="primary">SYCP2L</name>
</gene>
<dbReference type="PANTHER" id="PTHR15607:SF14">
    <property type="entry name" value="SYNAPTONEMAL COMPLEX PROTEIN 2-LIKE"/>
    <property type="match status" value="1"/>
</dbReference>
<dbReference type="GO" id="GO:0000779">
    <property type="term" value="C:condensed chromosome, centromeric region"/>
    <property type="evidence" value="ECO:0007669"/>
    <property type="project" value="Ensembl"/>
</dbReference>
<name>G1MWS4_MELGA</name>
<feature type="compositionally biased region" description="Basic and acidic residues" evidence="6">
    <location>
        <begin position="629"/>
        <end position="638"/>
    </location>
</feature>
<dbReference type="Pfam" id="PF18584">
    <property type="entry name" value="SYCP2_SLD"/>
    <property type="match status" value="1"/>
</dbReference>
<feature type="compositionally biased region" description="Basic and acidic residues" evidence="6">
    <location>
        <begin position="396"/>
        <end position="408"/>
    </location>
</feature>
<dbReference type="HOGENOM" id="CLU_018491_0_0_1"/>
<feature type="domain" description="Synaptonemal complex protein 2 Spt16M-like" evidence="8">
    <location>
        <begin position="274"/>
        <end position="384"/>
    </location>
</feature>
<evidence type="ECO:0000313" key="10">
    <source>
        <dbReference type="Proteomes" id="UP000001645"/>
    </source>
</evidence>
<dbReference type="GeneTree" id="ENSGT00530000063859"/>
<dbReference type="GO" id="GO:0005654">
    <property type="term" value="C:nucleoplasm"/>
    <property type="evidence" value="ECO:0007669"/>
    <property type="project" value="Ensembl"/>
</dbReference>
<dbReference type="InterPro" id="IPR024835">
    <property type="entry name" value="SYCP2-like"/>
</dbReference>
<evidence type="ECO:0000256" key="5">
    <source>
        <dbReference type="ARBA" id="ARBA00023242"/>
    </source>
</evidence>
<dbReference type="AlphaFoldDB" id="G1MWS4"/>
<reference evidence="9" key="2">
    <citation type="submission" date="2025-08" db="UniProtKB">
        <authorList>
            <consortium name="Ensembl"/>
        </authorList>
    </citation>
    <scope>IDENTIFICATION</scope>
</reference>
<reference evidence="9 10" key="1">
    <citation type="journal article" date="2010" name="PLoS Biol.">
        <title>Multi-platform next-generation sequencing of the domestic turkey (Meleagris gallopavo): genome assembly and analysis.</title>
        <authorList>
            <person name="Dalloul R.A."/>
            <person name="Long J.A."/>
            <person name="Zimin A.V."/>
            <person name="Aslam L."/>
            <person name="Beal K."/>
            <person name="Blomberg L.A."/>
            <person name="Bouffard P."/>
            <person name="Burt D.W."/>
            <person name="Crasta O."/>
            <person name="Crooijmans R.P."/>
            <person name="Cooper K."/>
            <person name="Coulombe R.A."/>
            <person name="De S."/>
            <person name="Delany M.E."/>
            <person name="Dodgson J.B."/>
            <person name="Dong J.J."/>
            <person name="Evans C."/>
            <person name="Frederickson K.M."/>
            <person name="Flicek P."/>
            <person name="Florea L."/>
            <person name="Folkerts O."/>
            <person name="Groenen M.A."/>
            <person name="Harkins T.T."/>
            <person name="Herrero J."/>
            <person name="Hoffmann S."/>
            <person name="Megens H.J."/>
            <person name="Jiang A."/>
            <person name="de Jong P."/>
            <person name="Kaiser P."/>
            <person name="Kim H."/>
            <person name="Kim K.W."/>
            <person name="Kim S."/>
            <person name="Langenberger D."/>
            <person name="Lee M.K."/>
            <person name="Lee T."/>
            <person name="Mane S."/>
            <person name="Marcais G."/>
            <person name="Marz M."/>
            <person name="McElroy A.P."/>
            <person name="Modise T."/>
            <person name="Nefedov M."/>
            <person name="Notredame C."/>
            <person name="Paton I.R."/>
            <person name="Payne W.S."/>
            <person name="Pertea G."/>
            <person name="Prickett D."/>
            <person name="Puiu D."/>
            <person name="Qioa D."/>
            <person name="Raineri E."/>
            <person name="Ruffier M."/>
            <person name="Salzberg S.L."/>
            <person name="Schatz M.C."/>
            <person name="Scheuring C."/>
            <person name="Schmidt C.J."/>
            <person name="Schroeder S."/>
            <person name="Searle S.M."/>
            <person name="Smith E.J."/>
            <person name="Smith J."/>
            <person name="Sonstegard T.S."/>
            <person name="Stadler P.F."/>
            <person name="Tafer H."/>
            <person name="Tu Z.J."/>
            <person name="Van Tassell C.P."/>
            <person name="Vilella A.J."/>
            <person name="Williams K.P."/>
            <person name="Yorke J.A."/>
            <person name="Zhang L."/>
            <person name="Zhang H.B."/>
            <person name="Zhang X."/>
            <person name="Zhang Y."/>
            <person name="Reed K.M."/>
        </authorList>
    </citation>
    <scope>NUCLEOTIDE SEQUENCE [LARGE SCALE GENOMIC DNA]</scope>
</reference>
<dbReference type="InterPro" id="IPR016024">
    <property type="entry name" value="ARM-type_fold"/>
</dbReference>
<feature type="domain" description="Synaptonemal complex protein 2 armadillo-repeat-like" evidence="7">
    <location>
        <begin position="9"/>
        <end position="181"/>
    </location>
</feature>
<keyword evidence="5" id="KW-0539">Nucleus</keyword>
<evidence type="ECO:0000256" key="2">
    <source>
        <dbReference type="ARBA" id="ARBA00004286"/>
    </source>
</evidence>
<dbReference type="GO" id="GO:0140013">
    <property type="term" value="P:meiotic nuclear division"/>
    <property type="evidence" value="ECO:0007669"/>
    <property type="project" value="TreeGrafter"/>
</dbReference>
<evidence type="ECO:0000259" key="8">
    <source>
        <dbReference type="Pfam" id="PF18584"/>
    </source>
</evidence>
<feature type="region of interest" description="Disordered" evidence="6">
    <location>
        <begin position="563"/>
        <end position="583"/>
    </location>
</feature>
<feature type="region of interest" description="Disordered" evidence="6">
    <location>
        <begin position="465"/>
        <end position="524"/>
    </location>
</feature>
<feature type="compositionally biased region" description="Basic and acidic residues" evidence="6">
    <location>
        <begin position="485"/>
        <end position="499"/>
    </location>
</feature>
<dbReference type="SUPFAM" id="SSF48371">
    <property type="entry name" value="ARM repeat"/>
    <property type="match status" value="1"/>
</dbReference>
<proteinExistence type="inferred from homology"/>
<dbReference type="InterPro" id="IPR041322">
    <property type="entry name" value="SYCP2_ARLD"/>
</dbReference>
<dbReference type="GO" id="GO:0000800">
    <property type="term" value="C:lateral element"/>
    <property type="evidence" value="ECO:0007669"/>
    <property type="project" value="TreeGrafter"/>
</dbReference>
<reference evidence="9" key="3">
    <citation type="submission" date="2025-09" db="UniProtKB">
        <authorList>
            <consortium name="Ensembl"/>
        </authorList>
    </citation>
    <scope>IDENTIFICATION</scope>
</reference>
<feature type="compositionally biased region" description="Low complexity" evidence="6">
    <location>
        <begin position="612"/>
        <end position="621"/>
    </location>
</feature>
<feature type="compositionally biased region" description="Polar residues" evidence="6">
    <location>
        <begin position="473"/>
        <end position="483"/>
    </location>
</feature>
<evidence type="ECO:0000259" key="7">
    <source>
        <dbReference type="Pfam" id="PF18581"/>
    </source>
</evidence>
<keyword evidence="4" id="KW-0158">Chromosome</keyword>
<dbReference type="PANTHER" id="PTHR15607">
    <property type="entry name" value="SYNAPTONEMAL COMPLEX PROTEIN-RELATED"/>
    <property type="match status" value="1"/>
</dbReference>
<comment type="similarity">
    <text evidence="3">Belongs to the SYCP2 family.</text>
</comment>
<feature type="region of interest" description="Disordered" evidence="6">
    <location>
        <begin position="395"/>
        <end position="424"/>
    </location>
</feature>
<evidence type="ECO:0000256" key="1">
    <source>
        <dbReference type="ARBA" id="ARBA00004123"/>
    </source>
</evidence>
<dbReference type="InterPro" id="IPR040560">
    <property type="entry name" value="SYCP2_SLD"/>
</dbReference>
<evidence type="ECO:0000313" key="9">
    <source>
        <dbReference type="Ensembl" id="ENSMGAP00000003232.3"/>
    </source>
</evidence>
<protein>
    <submittedName>
        <fullName evidence="9">Synaptonemal complex protein 2 like</fullName>
    </submittedName>
</protein>
<evidence type="ECO:0000256" key="6">
    <source>
        <dbReference type="SAM" id="MobiDB-lite"/>
    </source>
</evidence>